<dbReference type="OrthoDB" id="7068596at2"/>
<reference evidence="4 5" key="1">
    <citation type="submission" date="2018-07" db="EMBL/GenBank/DDBJ databases">
        <title>Motiliproteus coralliicola sp. nov., a bacterium isolated from Coral.</title>
        <authorList>
            <person name="Wang G."/>
        </authorList>
    </citation>
    <scope>NUCLEOTIDE SEQUENCE [LARGE SCALE GENOMIC DNA]</scope>
    <source>
        <strain evidence="4 5">C34</strain>
    </source>
</reference>
<sequence>MHKAVAVFLVALALAPLQANAATDVYKWIDKNGVPTFGEHPPEGVPYTKMKFYGVARPPSRTQQPAKQAYNPKPSTGLSAQPKAKATPATDPGSGAAGQQAKP</sequence>
<protein>
    <submittedName>
        <fullName evidence="4">DUF4124 domain-containing protein</fullName>
    </submittedName>
</protein>
<evidence type="ECO:0000256" key="2">
    <source>
        <dbReference type="SAM" id="SignalP"/>
    </source>
</evidence>
<proteinExistence type="predicted"/>
<organism evidence="4 5">
    <name type="scientific">Motiliproteus coralliicola</name>
    <dbReference type="NCBI Taxonomy" id="2283196"/>
    <lineage>
        <taxon>Bacteria</taxon>
        <taxon>Pseudomonadati</taxon>
        <taxon>Pseudomonadota</taxon>
        <taxon>Gammaproteobacteria</taxon>
        <taxon>Oceanospirillales</taxon>
        <taxon>Oceanospirillaceae</taxon>
        <taxon>Motiliproteus</taxon>
    </lineage>
</organism>
<evidence type="ECO:0000259" key="3">
    <source>
        <dbReference type="Pfam" id="PF13511"/>
    </source>
</evidence>
<dbReference type="Proteomes" id="UP000253769">
    <property type="component" value="Unassembled WGS sequence"/>
</dbReference>
<dbReference type="RefSeq" id="WP_114695822.1">
    <property type="nucleotide sequence ID" value="NZ_QQOH01000003.1"/>
</dbReference>
<name>A0A369WCW5_9GAMM</name>
<feature type="domain" description="DUF4124" evidence="3">
    <location>
        <begin position="11"/>
        <end position="68"/>
    </location>
</feature>
<accession>A0A369WCW5</accession>
<feature type="region of interest" description="Disordered" evidence="1">
    <location>
        <begin position="57"/>
        <end position="103"/>
    </location>
</feature>
<dbReference type="EMBL" id="QQOH01000003">
    <property type="protein sequence ID" value="RDE19477.1"/>
    <property type="molecule type" value="Genomic_DNA"/>
</dbReference>
<evidence type="ECO:0000256" key="1">
    <source>
        <dbReference type="SAM" id="MobiDB-lite"/>
    </source>
</evidence>
<keyword evidence="5" id="KW-1185">Reference proteome</keyword>
<evidence type="ECO:0000313" key="4">
    <source>
        <dbReference type="EMBL" id="RDE19477.1"/>
    </source>
</evidence>
<dbReference type="AlphaFoldDB" id="A0A369WCW5"/>
<dbReference type="InterPro" id="IPR025392">
    <property type="entry name" value="DUF4124"/>
</dbReference>
<feature type="signal peptide" evidence="2">
    <location>
        <begin position="1"/>
        <end position="21"/>
    </location>
</feature>
<evidence type="ECO:0000313" key="5">
    <source>
        <dbReference type="Proteomes" id="UP000253769"/>
    </source>
</evidence>
<keyword evidence="2" id="KW-0732">Signal</keyword>
<feature type="chain" id="PRO_5016744839" evidence="2">
    <location>
        <begin position="22"/>
        <end position="103"/>
    </location>
</feature>
<comment type="caution">
    <text evidence="4">The sequence shown here is derived from an EMBL/GenBank/DDBJ whole genome shotgun (WGS) entry which is preliminary data.</text>
</comment>
<dbReference type="Pfam" id="PF13511">
    <property type="entry name" value="DUF4124"/>
    <property type="match status" value="1"/>
</dbReference>
<gene>
    <name evidence="4" type="ORF">DV711_11330</name>
</gene>